<evidence type="ECO:0000313" key="6">
    <source>
        <dbReference type="EMBL" id="KAK3215492.1"/>
    </source>
</evidence>
<evidence type="ECO:0008006" key="8">
    <source>
        <dbReference type="Google" id="ProtNLM"/>
    </source>
</evidence>
<keyword evidence="4" id="KW-0378">Hydrolase</keyword>
<dbReference type="AlphaFoldDB" id="A0AAN6M710"/>
<sequence>MAPITSALTRVLVTGFGPFAGVPNNPSWGIASRLPTDIGNNITLFVHPEAVPVAYKPVLSTVPELVSDFQPDISLHIGVAEGRTYFAVEQTSRRGVYSYGRDVNGEVFPNADGEKLWGDQATVLSTDINLHGVVDEWQRRTAGVVWPKAGGTSVASKMASTQVEVKLREDVLKVEAGGLSSFEGDDDDDVRWSDNVGTYLCAFIYYTSMVEMSRETVGHRRDTAFMHVPLLVSEEELQMGVDITVELIQSLVGTWRDQRAAEGVL</sequence>
<dbReference type="SUPFAM" id="SSF53182">
    <property type="entry name" value="Pyrrolidone carboxyl peptidase (pyroglutamate aminopeptidase)"/>
    <property type="match status" value="1"/>
</dbReference>
<keyword evidence="5" id="KW-0788">Thiol protease</keyword>
<evidence type="ECO:0000256" key="1">
    <source>
        <dbReference type="ARBA" id="ARBA00006641"/>
    </source>
</evidence>
<keyword evidence="2" id="KW-0963">Cytoplasm</keyword>
<keyword evidence="7" id="KW-1185">Reference proteome</keyword>
<dbReference type="Proteomes" id="UP001280581">
    <property type="component" value="Unassembled WGS sequence"/>
</dbReference>
<comment type="caution">
    <text evidence="6">The sequence shown here is derived from an EMBL/GenBank/DDBJ whole genome shotgun (WGS) entry which is preliminary data.</text>
</comment>
<dbReference type="GO" id="GO:0005829">
    <property type="term" value="C:cytosol"/>
    <property type="evidence" value="ECO:0007669"/>
    <property type="project" value="InterPro"/>
</dbReference>
<protein>
    <recommendedName>
        <fullName evidence="8">Peptidase C15, pyroglutamyl peptidase I-like protein</fullName>
    </recommendedName>
</protein>
<dbReference type="PRINTS" id="PR00706">
    <property type="entry name" value="PYROGLUPTASE"/>
</dbReference>
<comment type="similarity">
    <text evidence="1">Belongs to the peptidase C15 family.</text>
</comment>
<evidence type="ECO:0000256" key="3">
    <source>
        <dbReference type="ARBA" id="ARBA00022670"/>
    </source>
</evidence>
<dbReference type="EMBL" id="WVTA01000002">
    <property type="protein sequence ID" value="KAK3215492.1"/>
    <property type="molecule type" value="Genomic_DNA"/>
</dbReference>
<evidence type="ECO:0000256" key="5">
    <source>
        <dbReference type="ARBA" id="ARBA00022807"/>
    </source>
</evidence>
<evidence type="ECO:0000256" key="4">
    <source>
        <dbReference type="ARBA" id="ARBA00022801"/>
    </source>
</evidence>
<dbReference type="Pfam" id="PF01470">
    <property type="entry name" value="Peptidase_C15"/>
    <property type="match status" value="1"/>
</dbReference>
<name>A0AAN6M710_9PLEO</name>
<dbReference type="InterPro" id="IPR016125">
    <property type="entry name" value="Peptidase_C15-like"/>
</dbReference>
<organism evidence="6 7">
    <name type="scientific">Pseudopithomyces chartarum</name>
    <dbReference type="NCBI Taxonomy" id="1892770"/>
    <lineage>
        <taxon>Eukaryota</taxon>
        <taxon>Fungi</taxon>
        <taxon>Dikarya</taxon>
        <taxon>Ascomycota</taxon>
        <taxon>Pezizomycotina</taxon>
        <taxon>Dothideomycetes</taxon>
        <taxon>Pleosporomycetidae</taxon>
        <taxon>Pleosporales</taxon>
        <taxon>Massarineae</taxon>
        <taxon>Didymosphaeriaceae</taxon>
        <taxon>Pseudopithomyces</taxon>
    </lineage>
</organism>
<proteinExistence type="inferred from homology"/>
<dbReference type="Gene3D" id="3.40.630.20">
    <property type="entry name" value="Peptidase C15, pyroglutamyl peptidase I-like"/>
    <property type="match status" value="1"/>
</dbReference>
<gene>
    <name evidence="6" type="ORF">GRF29_8g166912</name>
</gene>
<dbReference type="GO" id="GO:0006508">
    <property type="term" value="P:proteolysis"/>
    <property type="evidence" value="ECO:0007669"/>
    <property type="project" value="UniProtKB-KW"/>
</dbReference>
<dbReference type="InterPro" id="IPR000816">
    <property type="entry name" value="Peptidase_C15"/>
</dbReference>
<keyword evidence="3" id="KW-0645">Protease</keyword>
<dbReference type="GO" id="GO:0016920">
    <property type="term" value="F:pyroglutamyl-peptidase activity"/>
    <property type="evidence" value="ECO:0007669"/>
    <property type="project" value="InterPro"/>
</dbReference>
<dbReference type="PANTHER" id="PTHR23402">
    <property type="entry name" value="PROTEASE FAMILY C15 PYROGLUTAMYL-PEPTIDASE I-RELATED"/>
    <property type="match status" value="1"/>
</dbReference>
<dbReference type="PANTHER" id="PTHR23402:SF1">
    <property type="entry name" value="PYROGLUTAMYL-PEPTIDASE I"/>
    <property type="match status" value="1"/>
</dbReference>
<dbReference type="InterPro" id="IPR036440">
    <property type="entry name" value="Peptidase_C15-like_sf"/>
</dbReference>
<reference evidence="6 7" key="1">
    <citation type="submission" date="2021-02" db="EMBL/GenBank/DDBJ databases">
        <title>Genome assembly of Pseudopithomyces chartarum.</title>
        <authorList>
            <person name="Jauregui R."/>
            <person name="Singh J."/>
            <person name="Voisey C."/>
        </authorList>
    </citation>
    <scope>NUCLEOTIDE SEQUENCE [LARGE SCALE GENOMIC DNA]</scope>
    <source>
        <strain evidence="6 7">AGR01</strain>
    </source>
</reference>
<evidence type="ECO:0000256" key="2">
    <source>
        <dbReference type="ARBA" id="ARBA00022490"/>
    </source>
</evidence>
<accession>A0AAN6M710</accession>
<evidence type="ECO:0000313" key="7">
    <source>
        <dbReference type="Proteomes" id="UP001280581"/>
    </source>
</evidence>